<dbReference type="PRINTS" id="PR00081">
    <property type="entry name" value="GDHRDH"/>
</dbReference>
<evidence type="ECO:0000256" key="2">
    <source>
        <dbReference type="ARBA" id="ARBA00023002"/>
    </source>
</evidence>
<dbReference type="Pfam" id="PF00106">
    <property type="entry name" value="adh_short"/>
    <property type="match status" value="1"/>
</dbReference>
<proteinExistence type="inferred from homology"/>
<comment type="similarity">
    <text evidence="1 3">Belongs to the short-chain dehydrogenases/reductases (SDR) family.</text>
</comment>
<evidence type="ECO:0000256" key="1">
    <source>
        <dbReference type="ARBA" id="ARBA00006484"/>
    </source>
</evidence>
<dbReference type="PANTHER" id="PTHR42760">
    <property type="entry name" value="SHORT-CHAIN DEHYDROGENASES/REDUCTASES FAMILY MEMBER"/>
    <property type="match status" value="1"/>
</dbReference>
<evidence type="ECO:0000256" key="3">
    <source>
        <dbReference type="RuleBase" id="RU000363"/>
    </source>
</evidence>
<reference evidence="4 5" key="1">
    <citation type="submission" date="2023-10" db="EMBL/GenBank/DDBJ databases">
        <title>Psychrosphaera aquimaarina strain SW33 isolated from seawater.</title>
        <authorList>
            <person name="Bayburt H."/>
            <person name="Kim J.M."/>
            <person name="Choi B.J."/>
            <person name="Jeon C.O."/>
        </authorList>
    </citation>
    <scope>NUCLEOTIDE SEQUENCE [LARGE SCALE GENOMIC DNA]</scope>
    <source>
        <strain evidence="4 5">KCTC 52743</strain>
    </source>
</reference>
<dbReference type="PANTHER" id="PTHR42760:SF5">
    <property type="entry name" value="2-DEHYDRO-3-DEOXY-D-GLUCONATE 5-DEHYDROGENASE"/>
    <property type="match status" value="1"/>
</dbReference>
<dbReference type="PROSITE" id="PS00061">
    <property type="entry name" value="ADH_SHORT"/>
    <property type="match status" value="1"/>
</dbReference>
<keyword evidence="2 4" id="KW-0560">Oxidoreductase</keyword>
<dbReference type="Gene3D" id="3.40.50.720">
    <property type="entry name" value="NAD(P)-binding Rossmann-like Domain"/>
    <property type="match status" value="1"/>
</dbReference>
<dbReference type="SUPFAM" id="SSF51735">
    <property type="entry name" value="NAD(P)-binding Rossmann-fold domains"/>
    <property type="match status" value="1"/>
</dbReference>
<keyword evidence="5" id="KW-1185">Reference proteome</keyword>
<dbReference type="PRINTS" id="PR00080">
    <property type="entry name" value="SDRFAMILY"/>
</dbReference>
<dbReference type="InterPro" id="IPR036291">
    <property type="entry name" value="NAD(P)-bd_dom_sf"/>
</dbReference>
<organism evidence="4 5">
    <name type="scientific">Psychrosphaera aquimarina</name>
    <dbReference type="NCBI Taxonomy" id="2044854"/>
    <lineage>
        <taxon>Bacteria</taxon>
        <taxon>Pseudomonadati</taxon>
        <taxon>Pseudomonadota</taxon>
        <taxon>Gammaproteobacteria</taxon>
        <taxon>Alteromonadales</taxon>
        <taxon>Pseudoalteromonadaceae</taxon>
        <taxon>Psychrosphaera</taxon>
    </lineage>
</organism>
<dbReference type="EC" id="1.1.1.47" evidence="4"/>
<dbReference type="InterPro" id="IPR020904">
    <property type="entry name" value="Sc_DH/Rdtase_CS"/>
</dbReference>
<evidence type="ECO:0000313" key="5">
    <source>
        <dbReference type="Proteomes" id="UP001257914"/>
    </source>
</evidence>
<dbReference type="NCBIfam" id="NF005559">
    <property type="entry name" value="PRK07231.1"/>
    <property type="match status" value="1"/>
</dbReference>
<dbReference type="Proteomes" id="UP001257914">
    <property type="component" value="Unassembled WGS sequence"/>
</dbReference>
<sequence length="257" mass="27431">MNAYLENMFGLDNKVAIVTGATRGLGQAMALALGESGATVVVVGSKVDNLKDTVELLAAKNIKHLALGCDQADGEQIKQVVADTIAKLGKVDVLVNNAGTIKRAPAHEFSDEDWMEVINVNLNGVFRFCREVGKHMLKQNSGKIINIASLLSFSGGITVPAYAASKGGVAQLTKALANEWANSNIQVNAIAPGYFETDNTFNIRQDEERQKSISARIPAGKWGQPEDMAGAVIYLSSNASQYVNGHVLLVDGGWMAR</sequence>
<accession>A0ABU3R387</accession>
<comment type="caution">
    <text evidence="4">The sequence shown here is derived from an EMBL/GenBank/DDBJ whole genome shotgun (WGS) entry which is preliminary data.</text>
</comment>
<name>A0ABU3R387_9GAMM</name>
<gene>
    <name evidence="4" type="ORF">RT723_12320</name>
</gene>
<dbReference type="InterPro" id="IPR002347">
    <property type="entry name" value="SDR_fam"/>
</dbReference>
<dbReference type="GO" id="GO:0047936">
    <property type="term" value="F:glucose 1-dehydrogenase [NAD(P)+] activity"/>
    <property type="evidence" value="ECO:0007669"/>
    <property type="project" value="UniProtKB-EC"/>
</dbReference>
<dbReference type="EMBL" id="JAWCUA010000010">
    <property type="protein sequence ID" value="MDU0113768.1"/>
    <property type="molecule type" value="Genomic_DNA"/>
</dbReference>
<evidence type="ECO:0000313" key="4">
    <source>
        <dbReference type="EMBL" id="MDU0113768.1"/>
    </source>
</evidence>
<dbReference type="RefSeq" id="WP_315947372.1">
    <property type="nucleotide sequence ID" value="NZ_JAWCUA010000010.1"/>
</dbReference>
<protein>
    <submittedName>
        <fullName evidence="4">Glucose 1-dehydrogenase</fullName>
        <ecNumber evidence="4">1.1.1.47</ecNumber>
    </submittedName>
</protein>